<evidence type="ECO:0000313" key="1">
    <source>
        <dbReference type="EMBL" id="KAJ4260407.1"/>
    </source>
</evidence>
<dbReference type="AlphaFoldDB" id="A0A9W8VD33"/>
<dbReference type="Proteomes" id="UP001152049">
    <property type="component" value="Unassembled WGS sequence"/>
</dbReference>
<gene>
    <name evidence="1" type="ORF">NW762_007146</name>
</gene>
<dbReference type="EMBL" id="JAOQAZ010000013">
    <property type="protein sequence ID" value="KAJ4260407.1"/>
    <property type="molecule type" value="Genomic_DNA"/>
</dbReference>
<proteinExistence type="predicted"/>
<protein>
    <submittedName>
        <fullName evidence="1">Uncharacterized protein</fullName>
    </submittedName>
</protein>
<accession>A0A9W8VD33</accession>
<keyword evidence="2" id="KW-1185">Reference proteome</keyword>
<reference evidence="1" key="1">
    <citation type="submission" date="2022-09" db="EMBL/GenBank/DDBJ databases">
        <title>Fusarium specimens isolated from Avocado Roots.</title>
        <authorList>
            <person name="Stajich J."/>
            <person name="Roper C."/>
            <person name="Heimlech-Rivalta G."/>
        </authorList>
    </citation>
    <scope>NUCLEOTIDE SEQUENCE</scope>
    <source>
        <strain evidence="1">CF00136</strain>
    </source>
</reference>
<comment type="caution">
    <text evidence="1">The sequence shown here is derived from an EMBL/GenBank/DDBJ whole genome shotgun (WGS) entry which is preliminary data.</text>
</comment>
<name>A0A9W8VD33_9HYPO</name>
<evidence type="ECO:0000313" key="2">
    <source>
        <dbReference type="Proteomes" id="UP001152049"/>
    </source>
</evidence>
<dbReference type="OrthoDB" id="4850587at2759"/>
<organism evidence="1 2">
    <name type="scientific">Fusarium torreyae</name>
    <dbReference type="NCBI Taxonomy" id="1237075"/>
    <lineage>
        <taxon>Eukaryota</taxon>
        <taxon>Fungi</taxon>
        <taxon>Dikarya</taxon>
        <taxon>Ascomycota</taxon>
        <taxon>Pezizomycotina</taxon>
        <taxon>Sordariomycetes</taxon>
        <taxon>Hypocreomycetidae</taxon>
        <taxon>Hypocreales</taxon>
        <taxon>Nectriaceae</taxon>
        <taxon>Fusarium</taxon>
    </lineage>
</organism>
<sequence length="271" mass="29864">MKSRRTHRSKSLPTAQSPRKSFFSIISRRLSLSSMRRSNSVRLYDDSDDDMAQVIPAEVQSPSTSSRISRRASRFWSASGSNQFEDDDSMPQSPTYSSFGGAAYVPRHAASDFSKTASNRLTVMAEADETTLCSFNCRTNRNTRRTSTDDEFDVDHRERALAALTARRSIAQSSEGSNDSNNDYTLFLADAAAGPDVRRRRSAAAWAELEQRTAVASRRTSGSDPLINRQSRVQSTYLGVSGSAHGSSRPASSVAVSITEYIRPAQVGRVW</sequence>